<evidence type="ECO:0000313" key="15">
    <source>
        <dbReference type="EMBL" id="MBK7675214.1"/>
    </source>
</evidence>
<dbReference type="Proteomes" id="UP000697998">
    <property type="component" value="Unassembled WGS sequence"/>
</dbReference>
<evidence type="ECO:0000256" key="7">
    <source>
        <dbReference type="ARBA" id="ARBA00022827"/>
    </source>
</evidence>
<keyword evidence="3" id="KW-0285">Flavoprotein</keyword>
<feature type="transmembrane region" description="Helical" evidence="13">
    <location>
        <begin position="117"/>
        <end position="139"/>
    </location>
</feature>
<evidence type="ECO:0000256" key="11">
    <source>
        <dbReference type="ARBA" id="ARBA00023014"/>
    </source>
</evidence>
<keyword evidence="11" id="KW-0411">Iron-sulfur</keyword>
<dbReference type="InterPro" id="IPR013130">
    <property type="entry name" value="Fe3_Rdtase_TM_dom"/>
</dbReference>
<evidence type="ECO:0000256" key="9">
    <source>
        <dbReference type="ARBA" id="ARBA00023002"/>
    </source>
</evidence>
<evidence type="ECO:0000256" key="8">
    <source>
        <dbReference type="ARBA" id="ARBA00022989"/>
    </source>
</evidence>
<dbReference type="SUPFAM" id="SSF52343">
    <property type="entry name" value="Ferredoxin reductase-like, C-terminal NADP-linked domain"/>
    <property type="match status" value="1"/>
</dbReference>
<evidence type="ECO:0000256" key="4">
    <source>
        <dbReference type="ARBA" id="ARBA00022692"/>
    </source>
</evidence>
<evidence type="ECO:0000256" key="6">
    <source>
        <dbReference type="ARBA" id="ARBA00022723"/>
    </source>
</evidence>
<dbReference type="PANTHER" id="PTHR47354:SF8">
    <property type="entry name" value="1,2-PHENYLACETYL-COA EPOXIDASE, SUBUNIT E"/>
    <property type="match status" value="1"/>
</dbReference>
<evidence type="ECO:0000256" key="12">
    <source>
        <dbReference type="ARBA" id="ARBA00023136"/>
    </source>
</evidence>
<dbReference type="InterPro" id="IPR001433">
    <property type="entry name" value="OxRdtase_FAD/NAD-bd"/>
</dbReference>
<accession>A0A935PZB5</accession>
<comment type="cofactor">
    <cofactor evidence="1">
        <name>FAD</name>
        <dbReference type="ChEBI" id="CHEBI:57692"/>
    </cofactor>
</comment>
<evidence type="ECO:0000256" key="13">
    <source>
        <dbReference type="SAM" id="Phobius"/>
    </source>
</evidence>
<dbReference type="Gene3D" id="3.40.50.80">
    <property type="entry name" value="Nucleotide-binding domain of ferredoxin-NADP reductase (FNR) module"/>
    <property type="match status" value="1"/>
</dbReference>
<feature type="transmembrane region" description="Helical" evidence="13">
    <location>
        <begin position="146"/>
        <end position="167"/>
    </location>
</feature>
<dbReference type="PANTHER" id="PTHR47354">
    <property type="entry name" value="NADH OXIDOREDUCTASE HCR"/>
    <property type="match status" value="1"/>
</dbReference>
<keyword evidence="12 13" id="KW-0472">Membrane</keyword>
<sequence length="420" mass="45545">MPILSIVRWLSIPLLVLAATAGPVYWAFPEGLSAARSLGIVLGWAGCGLLLASLLLMLRETWLSRWLGGLERMYQWHHRVGMVAYVLLLAHPLALAADAWPDSPLLAWQTLSPFSLGWAVRLGWLSLLLLMLGLAATFATRLSYRLWRWLHVSLGIGVLLGLWHLLQLGIEEPVLPILALASLFLGWRLIREDSGLAARPYLVQMAAPVADGTVEISLKPLAEPIAAAAGQFVLVAFFAGPTFRGCGEFHPFTVSSMGADRTIRVGVKALGDCTRRIQAIEPGVLARVHGAFGTFLADRPAAAQLWLAGGIGITPFLALLRAGPVSQPTTLVYLYRAEGDAAFLPELRELAERDPQLSLQALATGNEPPNPDSFLPAPGQLGDSECYLCGPPGMVATLRQALRTRGITPRHIHFENFGFR</sequence>
<comment type="subcellular location">
    <subcellularLocation>
        <location evidence="2">Membrane</location>
        <topology evidence="2">Multi-pass membrane protein</topology>
    </subcellularLocation>
</comment>
<dbReference type="GO" id="GO:0046872">
    <property type="term" value="F:metal ion binding"/>
    <property type="evidence" value="ECO:0007669"/>
    <property type="project" value="UniProtKB-KW"/>
</dbReference>
<dbReference type="InterPro" id="IPR017927">
    <property type="entry name" value="FAD-bd_FR_type"/>
</dbReference>
<evidence type="ECO:0000256" key="2">
    <source>
        <dbReference type="ARBA" id="ARBA00004141"/>
    </source>
</evidence>
<dbReference type="InterPro" id="IPR050415">
    <property type="entry name" value="MRET"/>
</dbReference>
<dbReference type="GO" id="GO:0016491">
    <property type="term" value="F:oxidoreductase activity"/>
    <property type="evidence" value="ECO:0007669"/>
    <property type="project" value="UniProtKB-KW"/>
</dbReference>
<name>A0A935PZB5_9PROT</name>
<dbReference type="GO" id="GO:0016020">
    <property type="term" value="C:membrane"/>
    <property type="evidence" value="ECO:0007669"/>
    <property type="project" value="UniProtKB-SubCell"/>
</dbReference>
<reference evidence="15 16" key="1">
    <citation type="submission" date="2020-10" db="EMBL/GenBank/DDBJ databases">
        <title>Connecting structure to function with the recovery of over 1000 high-quality activated sludge metagenome-assembled genomes encoding full-length rRNA genes using long-read sequencing.</title>
        <authorList>
            <person name="Singleton C.M."/>
            <person name="Petriglieri F."/>
            <person name="Kristensen J.M."/>
            <person name="Kirkegaard R.H."/>
            <person name="Michaelsen T.Y."/>
            <person name="Andersen M.H."/>
            <person name="Karst S.M."/>
            <person name="Dueholm M.S."/>
            <person name="Nielsen P.H."/>
            <person name="Albertsen M."/>
        </authorList>
    </citation>
    <scope>NUCLEOTIDE SEQUENCE [LARGE SCALE GENOMIC DNA]</scope>
    <source>
        <strain evidence="15">EsbW_18-Q3-R4-48_BATAC.285</strain>
    </source>
</reference>
<protein>
    <submittedName>
        <fullName evidence="15">Ferric reductase-like transmembrane domain-containing protein</fullName>
    </submittedName>
</protein>
<proteinExistence type="predicted"/>
<evidence type="ECO:0000256" key="5">
    <source>
        <dbReference type="ARBA" id="ARBA00022714"/>
    </source>
</evidence>
<dbReference type="AlphaFoldDB" id="A0A935PZB5"/>
<dbReference type="GO" id="GO:0050660">
    <property type="term" value="F:flavin adenine dinucleotide binding"/>
    <property type="evidence" value="ECO:0007669"/>
    <property type="project" value="TreeGrafter"/>
</dbReference>
<evidence type="ECO:0000313" key="16">
    <source>
        <dbReference type="Proteomes" id="UP000697998"/>
    </source>
</evidence>
<evidence type="ECO:0000256" key="1">
    <source>
        <dbReference type="ARBA" id="ARBA00001974"/>
    </source>
</evidence>
<dbReference type="PROSITE" id="PS51384">
    <property type="entry name" value="FAD_FR"/>
    <property type="match status" value="1"/>
</dbReference>
<keyword evidence="9" id="KW-0560">Oxidoreductase</keyword>
<dbReference type="Pfam" id="PF00175">
    <property type="entry name" value="NAD_binding_1"/>
    <property type="match status" value="1"/>
</dbReference>
<keyword evidence="5" id="KW-0001">2Fe-2S</keyword>
<keyword evidence="6" id="KW-0479">Metal-binding</keyword>
<feature type="transmembrane region" description="Helical" evidence="13">
    <location>
        <begin position="34"/>
        <end position="58"/>
    </location>
</feature>
<dbReference type="InterPro" id="IPR039261">
    <property type="entry name" value="FNR_nucleotide-bd"/>
</dbReference>
<dbReference type="GO" id="GO:0051537">
    <property type="term" value="F:2 iron, 2 sulfur cluster binding"/>
    <property type="evidence" value="ECO:0007669"/>
    <property type="project" value="UniProtKB-KW"/>
</dbReference>
<comment type="caution">
    <text evidence="15">The sequence shown here is derived from an EMBL/GenBank/DDBJ whole genome shotgun (WGS) entry which is preliminary data.</text>
</comment>
<gene>
    <name evidence="15" type="ORF">IPJ27_10930</name>
</gene>
<dbReference type="InterPro" id="IPR017938">
    <property type="entry name" value="Riboflavin_synthase-like_b-brl"/>
</dbReference>
<evidence type="ECO:0000256" key="3">
    <source>
        <dbReference type="ARBA" id="ARBA00022630"/>
    </source>
</evidence>
<evidence type="ECO:0000256" key="10">
    <source>
        <dbReference type="ARBA" id="ARBA00023004"/>
    </source>
</evidence>
<dbReference type="SUPFAM" id="SSF63380">
    <property type="entry name" value="Riboflavin synthase domain-like"/>
    <property type="match status" value="1"/>
</dbReference>
<feature type="transmembrane region" description="Helical" evidence="13">
    <location>
        <begin position="7"/>
        <end position="28"/>
    </location>
</feature>
<dbReference type="InterPro" id="IPR013112">
    <property type="entry name" value="FAD-bd_8"/>
</dbReference>
<keyword evidence="4 13" id="KW-0812">Transmembrane</keyword>
<feature type="transmembrane region" description="Helical" evidence="13">
    <location>
        <begin position="79"/>
        <end position="97"/>
    </location>
</feature>
<keyword evidence="7" id="KW-0274">FAD</keyword>
<feature type="domain" description="FAD-binding FR-type" evidence="14">
    <location>
        <begin position="196"/>
        <end position="298"/>
    </location>
</feature>
<dbReference type="Pfam" id="PF08022">
    <property type="entry name" value="FAD_binding_8"/>
    <property type="match status" value="1"/>
</dbReference>
<organism evidence="15 16">
    <name type="scientific">Candidatus Accumulibacter proximus</name>
    <dbReference type="NCBI Taxonomy" id="2954385"/>
    <lineage>
        <taxon>Bacteria</taxon>
        <taxon>Pseudomonadati</taxon>
        <taxon>Pseudomonadota</taxon>
        <taxon>Betaproteobacteria</taxon>
        <taxon>Candidatus Accumulibacter</taxon>
    </lineage>
</organism>
<keyword evidence="8 13" id="KW-1133">Transmembrane helix</keyword>
<dbReference type="EMBL" id="JADJMH010000009">
    <property type="protein sequence ID" value="MBK7675214.1"/>
    <property type="molecule type" value="Genomic_DNA"/>
</dbReference>
<evidence type="ECO:0000259" key="14">
    <source>
        <dbReference type="PROSITE" id="PS51384"/>
    </source>
</evidence>
<dbReference type="Gene3D" id="2.40.30.10">
    <property type="entry name" value="Translation factors"/>
    <property type="match status" value="1"/>
</dbReference>
<dbReference type="Pfam" id="PF01794">
    <property type="entry name" value="Ferric_reduct"/>
    <property type="match status" value="1"/>
</dbReference>
<keyword evidence="10" id="KW-0408">Iron</keyword>